<proteinExistence type="predicted"/>
<reference evidence="1 2" key="1">
    <citation type="submission" date="2020-08" db="EMBL/GenBank/DDBJ databases">
        <title>Functional genomics of gut bacteria from endangered species of beetles.</title>
        <authorList>
            <person name="Carlos-Shanley C."/>
        </authorList>
    </citation>
    <scope>NUCLEOTIDE SEQUENCE [LARGE SCALE GENOMIC DNA]</scope>
    <source>
        <strain evidence="1 2">S00202</strain>
    </source>
</reference>
<dbReference type="EMBL" id="JACHLL010000001">
    <property type="protein sequence ID" value="MBB6340206.1"/>
    <property type="molecule type" value="Genomic_DNA"/>
</dbReference>
<dbReference type="Proteomes" id="UP000557193">
    <property type="component" value="Unassembled WGS sequence"/>
</dbReference>
<evidence type="ECO:0000313" key="1">
    <source>
        <dbReference type="EMBL" id="MBB6340206.1"/>
    </source>
</evidence>
<organism evidence="1 2">
    <name type="scientific">Pseudomonas fluvialis</name>
    <dbReference type="NCBI Taxonomy" id="1793966"/>
    <lineage>
        <taxon>Bacteria</taxon>
        <taxon>Pseudomonadati</taxon>
        <taxon>Pseudomonadota</taxon>
        <taxon>Gammaproteobacteria</taxon>
        <taxon>Pseudomonadales</taxon>
        <taxon>Pseudomonadaceae</taxon>
        <taxon>Pseudomonas</taxon>
    </lineage>
</organism>
<protein>
    <submittedName>
        <fullName evidence="1">Uncharacterized protein</fullName>
    </submittedName>
</protein>
<evidence type="ECO:0000313" key="2">
    <source>
        <dbReference type="Proteomes" id="UP000557193"/>
    </source>
</evidence>
<sequence length="159" mass="17558">MSAFLPVWASEPSSVTDGGEQAAYLAGLKKLYLTGSERQALLKHCNSLLTSYALRAGYQVGQSERRDLLYSLQVDKAGELLVREESRVPDSVERSVRNQQVDVFGVDPFVRYECPVGGIRCVLFNPVSRQPLLTIVRDLDGAAELAKGLTFLIRNIQKG</sequence>
<name>A0A7X0ET40_9PSED</name>
<keyword evidence="2" id="KW-1185">Reference proteome</keyword>
<dbReference type="AlphaFoldDB" id="A0A7X0ET40"/>
<gene>
    <name evidence="1" type="ORF">HNP49_000356</name>
</gene>
<accession>A0A7X0ET40</accession>
<comment type="caution">
    <text evidence="1">The sequence shown here is derived from an EMBL/GenBank/DDBJ whole genome shotgun (WGS) entry which is preliminary data.</text>
</comment>